<organism evidence="2 3">
    <name type="scientific">Fukomys damarensis</name>
    <name type="common">Damaraland mole rat</name>
    <name type="synonym">Cryptomys damarensis</name>
    <dbReference type="NCBI Taxonomy" id="885580"/>
    <lineage>
        <taxon>Eukaryota</taxon>
        <taxon>Metazoa</taxon>
        <taxon>Chordata</taxon>
        <taxon>Craniata</taxon>
        <taxon>Vertebrata</taxon>
        <taxon>Euteleostomi</taxon>
        <taxon>Mammalia</taxon>
        <taxon>Eutheria</taxon>
        <taxon>Euarchontoglires</taxon>
        <taxon>Glires</taxon>
        <taxon>Rodentia</taxon>
        <taxon>Hystricomorpha</taxon>
        <taxon>Bathyergidae</taxon>
        <taxon>Fukomys</taxon>
    </lineage>
</organism>
<dbReference type="EMBL" id="KN122922">
    <property type="protein sequence ID" value="KFO27414.1"/>
    <property type="molecule type" value="Genomic_DNA"/>
</dbReference>
<name>A0A091D5M6_FUKDA</name>
<sequence length="93" mass="9828">MVGALRFGSNQEVQRLGATPAPPGRQAPRCSPLGRTPITLLQLSLLAPDSEPLRVRRRLRLACSRAVVQRAAAGAPGESRSETLLCLVGNSSV</sequence>
<accession>A0A091D5M6</accession>
<gene>
    <name evidence="2" type="ORF">H920_11215</name>
</gene>
<proteinExistence type="predicted"/>
<evidence type="ECO:0000313" key="2">
    <source>
        <dbReference type="EMBL" id="KFO27414.1"/>
    </source>
</evidence>
<reference evidence="2 3" key="1">
    <citation type="submission" date="2013-11" db="EMBL/GenBank/DDBJ databases">
        <title>The Damaraland mole rat (Fukomys damarensis) genome and evolution of African mole rats.</title>
        <authorList>
            <person name="Gladyshev V.N."/>
            <person name="Fang X."/>
        </authorList>
    </citation>
    <scope>NUCLEOTIDE SEQUENCE [LARGE SCALE GENOMIC DNA]</scope>
    <source>
        <tissue evidence="2">Liver</tissue>
    </source>
</reference>
<evidence type="ECO:0000256" key="1">
    <source>
        <dbReference type="SAM" id="MobiDB-lite"/>
    </source>
</evidence>
<dbReference type="Proteomes" id="UP000028990">
    <property type="component" value="Unassembled WGS sequence"/>
</dbReference>
<keyword evidence="3" id="KW-1185">Reference proteome</keyword>
<feature type="region of interest" description="Disordered" evidence="1">
    <location>
        <begin position="1"/>
        <end position="32"/>
    </location>
</feature>
<protein>
    <submittedName>
        <fullName evidence="2">Uncharacterized protein</fullName>
    </submittedName>
</protein>
<evidence type="ECO:0000313" key="3">
    <source>
        <dbReference type="Proteomes" id="UP000028990"/>
    </source>
</evidence>
<dbReference type="AlphaFoldDB" id="A0A091D5M6"/>